<keyword evidence="2" id="KW-1185">Reference proteome</keyword>
<feature type="non-terminal residue" evidence="1">
    <location>
        <position position="127"/>
    </location>
</feature>
<proteinExistence type="predicted"/>
<evidence type="ECO:0000313" key="1">
    <source>
        <dbReference type="EMBL" id="CAH0730974.1"/>
    </source>
</evidence>
<evidence type="ECO:0000313" key="2">
    <source>
        <dbReference type="Proteomes" id="UP000838878"/>
    </source>
</evidence>
<dbReference type="OrthoDB" id="7836314at2759"/>
<sequence>MAQSQVAPAQIPQSEIDSILVKEGIAPLQLATATIFKTYQCTEITPDDVKREYGSAEFNFSVLETNFATHCKDYNDLISEKASVAIEFAIKVIFESGPQLRTEKKSKGDKVVKFNFYFILKSVVIDS</sequence>
<gene>
    <name evidence="1" type="ORF">BINO364_LOCUS15892</name>
</gene>
<organism evidence="1 2">
    <name type="scientific">Brenthis ino</name>
    <name type="common">lesser marbled fritillary</name>
    <dbReference type="NCBI Taxonomy" id="405034"/>
    <lineage>
        <taxon>Eukaryota</taxon>
        <taxon>Metazoa</taxon>
        <taxon>Ecdysozoa</taxon>
        <taxon>Arthropoda</taxon>
        <taxon>Hexapoda</taxon>
        <taxon>Insecta</taxon>
        <taxon>Pterygota</taxon>
        <taxon>Neoptera</taxon>
        <taxon>Endopterygota</taxon>
        <taxon>Lepidoptera</taxon>
        <taxon>Glossata</taxon>
        <taxon>Ditrysia</taxon>
        <taxon>Papilionoidea</taxon>
        <taxon>Nymphalidae</taxon>
        <taxon>Heliconiinae</taxon>
        <taxon>Argynnini</taxon>
        <taxon>Brenthis</taxon>
    </lineage>
</organism>
<dbReference type="Proteomes" id="UP000838878">
    <property type="component" value="Chromosome 9"/>
</dbReference>
<reference evidence="1" key="1">
    <citation type="submission" date="2021-12" db="EMBL/GenBank/DDBJ databases">
        <authorList>
            <person name="Martin H S."/>
        </authorList>
    </citation>
    <scope>NUCLEOTIDE SEQUENCE</scope>
</reference>
<accession>A0A8J9YFZ6</accession>
<name>A0A8J9YFZ6_9NEOP</name>
<dbReference type="AlphaFoldDB" id="A0A8J9YFZ6"/>
<dbReference type="EMBL" id="OV170229">
    <property type="protein sequence ID" value="CAH0730974.1"/>
    <property type="molecule type" value="Genomic_DNA"/>
</dbReference>
<protein>
    <submittedName>
        <fullName evidence="1">Uncharacterized protein</fullName>
    </submittedName>
</protein>